<evidence type="ECO:0000313" key="2">
    <source>
        <dbReference type="Proteomes" id="UP001150538"/>
    </source>
</evidence>
<comment type="caution">
    <text evidence="1">The sequence shown here is derived from an EMBL/GenBank/DDBJ whole genome shotgun (WGS) entry which is preliminary data.</text>
</comment>
<dbReference type="AlphaFoldDB" id="A0A9W8A2R6"/>
<accession>A0A9W8A2R6</accession>
<dbReference type="SUPFAM" id="SSF46785">
    <property type="entry name" value="Winged helix' DNA-binding domain"/>
    <property type="match status" value="1"/>
</dbReference>
<dbReference type="InterPro" id="IPR036388">
    <property type="entry name" value="WH-like_DNA-bd_sf"/>
</dbReference>
<keyword evidence="2" id="KW-1185">Reference proteome</keyword>
<reference evidence="1" key="1">
    <citation type="submission" date="2022-07" db="EMBL/GenBank/DDBJ databases">
        <title>Phylogenomic reconstructions and comparative analyses of Kickxellomycotina fungi.</title>
        <authorList>
            <person name="Reynolds N.K."/>
            <person name="Stajich J.E."/>
            <person name="Barry K."/>
            <person name="Grigoriev I.V."/>
            <person name="Crous P."/>
            <person name="Smith M.E."/>
        </authorList>
    </citation>
    <scope>NUCLEOTIDE SEQUENCE</scope>
    <source>
        <strain evidence="1">NBRC 100468</strain>
    </source>
</reference>
<dbReference type="InterPro" id="IPR036390">
    <property type="entry name" value="WH_DNA-bd_sf"/>
</dbReference>
<protein>
    <submittedName>
        <fullName evidence="1">Uncharacterized protein</fullName>
    </submittedName>
</protein>
<dbReference type="Gene3D" id="1.10.10.10">
    <property type="entry name" value="Winged helix-like DNA-binding domain superfamily/Winged helix DNA-binding domain"/>
    <property type="match status" value="1"/>
</dbReference>
<organism evidence="1 2">
    <name type="scientific">Mycoemilia scoparia</name>
    <dbReference type="NCBI Taxonomy" id="417184"/>
    <lineage>
        <taxon>Eukaryota</taxon>
        <taxon>Fungi</taxon>
        <taxon>Fungi incertae sedis</taxon>
        <taxon>Zoopagomycota</taxon>
        <taxon>Kickxellomycotina</taxon>
        <taxon>Kickxellomycetes</taxon>
        <taxon>Kickxellales</taxon>
        <taxon>Kickxellaceae</taxon>
        <taxon>Mycoemilia</taxon>
    </lineage>
</organism>
<dbReference type="OrthoDB" id="245150at2759"/>
<gene>
    <name evidence="1" type="ORF">H4219_003936</name>
</gene>
<sequence length="67" mass="7398">MTVFELVEGDDTQDQEFHKIDARLFKRCVDVLISRGKAQIISYSGNVGTAKENSISGLSGETGIKFF</sequence>
<dbReference type="EMBL" id="JANBPU010000112">
    <property type="protein sequence ID" value="KAJ1916173.1"/>
    <property type="molecule type" value="Genomic_DNA"/>
</dbReference>
<dbReference type="Proteomes" id="UP001150538">
    <property type="component" value="Unassembled WGS sequence"/>
</dbReference>
<name>A0A9W8A2R6_9FUNG</name>
<proteinExistence type="predicted"/>
<evidence type="ECO:0000313" key="1">
    <source>
        <dbReference type="EMBL" id="KAJ1916173.1"/>
    </source>
</evidence>